<comment type="caution">
    <text evidence="3">The sequence shown here is derived from an EMBL/GenBank/DDBJ whole genome shotgun (WGS) entry which is preliminary data.</text>
</comment>
<dbReference type="RefSeq" id="WP_181749975.1">
    <property type="nucleotide sequence ID" value="NZ_JACEIQ010000001.1"/>
</dbReference>
<dbReference type="SUPFAM" id="SSF54593">
    <property type="entry name" value="Glyoxalase/Bleomycin resistance protein/Dihydroxybiphenyl dioxygenase"/>
    <property type="match status" value="1"/>
</dbReference>
<dbReference type="PROSITE" id="PS51819">
    <property type="entry name" value="VOC"/>
    <property type="match status" value="1"/>
</dbReference>
<dbReference type="InterPro" id="IPR051332">
    <property type="entry name" value="Fosfomycin_Res_Enzymes"/>
</dbReference>
<dbReference type="Pfam" id="PF00903">
    <property type="entry name" value="Glyoxalase"/>
    <property type="match status" value="1"/>
</dbReference>
<keyword evidence="4" id="KW-1185">Reference proteome</keyword>
<dbReference type="InterPro" id="IPR029068">
    <property type="entry name" value="Glyas_Bleomycin-R_OHBP_Dase"/>
</dbReference>
<organism evidence="3 4">
    <name type="scientific">Paenactinomyces guangxiensis</name>
    <dbReference type="NCBI Taxonomy" id="1490290"/>
    <lineage>
        <taxon>Bacteria</taxon>
        <taxon>Bacillati</taxon>
        <taxon>Bacillota</taxon>
        <taxon>Bacilli</taxon>
        <taxon>Bacillales</taxon>
        <taxon>Thermoactinomycetaceae</taxon>
        <taxon>Paenactinomyces</taxon>
    </lineage>
</organism>
<dbReference type="Gene3D" id="3.10.180.10">
    <property type="entry name" value="2,3-Dihydroxybiphenyl 1,2-Dioxygenase, domain 1"/>
    <property type="match status" value="1"/>
</dbReference>
<dbReference type="Proteomes" id="UP000535491">
    <property type="component" value="Unassembled WGS sequence"/>
</dbReference>
<keyword evidence="1" id="KW-0479">Metal-binding</keyword>
<evidence type="ECO:0000256" key="1">
    <source>
        <dbReference type="ARBA" id="ARBA00022723"/>
    </source>
</evidence>
<dbReference type="PANTHER" id="PTHR36113:SF6">
    <property type="entry name" value="FOSFOMYCIN RESISTANCE PROTEIN FOSX"/>
    <property type="match status" value="1"/>
</dbReference>
<dbReference type="GO" id="GO:0046872">
    <property type="term" value="F:metal ion binding"/>
    <property type="evidence" value="ECO:0007669"/>
    <property type="project" value="UniProtKB-KW"/>
</dbReference>
<evidence type="ECO:0000313" key="4">
    <source>
        <dbReference type="Proteomes" id="UP000535491"/>
    </source>
</evidence>
<feature type="domain" description="VOC" evidence="2">
    <location>
        <begin position="2"/>
        <end position="119"/>
    </location>
</feature>
<dbReference type="EMBL" id="JACEIQ010000001">
    <property type="protein sequence ID" value="MBA4492735.1"/>
    <property type="molecule type" value="Genomic_DNA"/>
</dbReference>
<sequence length="131" mass="15346">MGIHHIEFWVRNWTLSRPFYDGLFRLVGWKKTSPVAYFNNETEIYFVEKPGLEKQSTVGPRHICLTAGNRETVESVSLWLKRQKAEIIRGPVEIPQYSPGYYTVDFRDPDGYIWEVAYAPNMKLTEMEGQQ</sequence>
<protein>
    <recommendedName>
        <fullName evidence="2">VOC domain-containing protein</fullName>
    </recommendedName>
</protein>
<dbReference type="AlphaFoldDB" id="A0A7W1WMU1"/>
<dbReference type="CDD" id="cd06587">
    <property type="entry name" value="VOC"/>
    <property type="match status" value="1"/>
</dbReference>
<dbReference type="PANTHER" id="PTHR36113">
    <property type="entry name" value="LYASE, PUTATIVE-RELATED-RELATED"/>
    <property type="match status" value="1"/>
</dbReference>
<accession>A0A7W1WMU1</accession>
<dbReference type="InterPro" id="IPR004360">
    <property type="entry name" value="Glyas_Fos-R_dOase_dom"/>
</dbReference>
<dbReference type="InterPro" id="IPR037523">
    <property type="entry name" value="VOC_core"/>
</dbReference>
<gene>
    <name evidence="3" type="ORF">H1191_00210</name>
</gene>
<evidence type="ECO:0000259" key="2">
    <source>
        <dbReference type="PROSITE" id="PS51819"/>
    </source>
</evidence>
<name>A0A7W1WMU1_9BACL</name>
<evidence type="ECO:0000313" key="3">
    <source>
        <dbReference type="EMBL" id="MBA4492735.1"/>
    </source>
</evidence>
<proteinExistence type="predicted"/>
<reference evidence="3 4" key="1">
    <citation type="submission" date="2020-07" db="EMBL/GenBank/DDBJ databases">
        <authorList>
            <person name="Feng H."/>
        </authorList>
    </citation>
    <scope>NUCLEOTIDE SEQUENCE [LARGE SCALE GENOMIC DNA]</scope>
    <source>
        <strain evidence="4">s-10</strain>
    </source>
</reference>